<gene>
    <name evidence="2" type="ORF">MNBD_GAMMA20-633</name>
</gene>
<organism evidence="2">
    <name type="scientific">hydrothermal vent metagenome</name>
    <dbReference type="NCBI Taxonomy" id="652676"/>
    <lineage>
        <taxon>unclassified sequences</taxon>
        <taxon>metagenomes</taxon>
        <taxon>ecological metagenomes</taxon>
    </lineage>
</organism>
<reference evidence="2" key="1">
    <citation type="submission" date="2018-06" db="EMBL/GenBank/DDBJ databases">
        <authorList>
            <person name="Zhirakovskaya E."/>
        </authorList>
    </citation>
    <scope>NUCLEOTIDE SEQUENCE</scope>
</reference>
<dbReference type="InterPro" id="IPR007695">
    <property type="entry name" value="DNA_mismatch_repair_MutS-lik_N"/>
</dbReference>
<feature type="non-terminal residue" evidence="2">
    <location>
        <position position="61"/>
    </location>
</feature>
<sequence>MMQQFLRIKADFPDTLLFYRMGDFYELFFDDARKAARLLDITLTARGKSNGEPIPMAGIPY</sequence>
<dbReference type="GO" id="GO:0030983">
    <property type="term" value="F:mismatched DNA binding"/>
    <property type="evidence" value="ECO:0007669"/>
    <property type="project" value="InterPro"/>
</dbReference>
<feature type="domain" description="DNA mismatch repair protein MutS-like N-terminal" evidence="1">
    <location>
        <begin position="1"/>
        <end position="61"/>
    </location>
</feature>
<protein>
    <submittedName>
        <fullName evidence="2">DNA mismatch repair protein MutS</fullName>
    </submittedName>
</protein>
<dbReference type="EMBL" id="UOFU01000306">
    <property type="protein sequence ID" value="VAX03025.1"/>
    <property type="molecule type" value="Genomic_DNA"/>
</dbReference>
<dbReference type="GO" id="GO:0006298">
    <property type="term" value="P:mismatch repair"/>
    <property type="evidence" value="ECO:0007669"/>
    <property type="project" value="InterPro"/>
</dbReference>
<dbReference type="AlphaFoldDB" id="A0A3B1B9P1"/>
<accession>A0A3B1B9P1</accession>
<evidence type="ECO:0000313" key="2">
    <source>
        <dbReference type="EMBL" id="VAX03025.1"/>
    </source>
</evidence>
<proteinExistence type="predicted"/>
<dbReference type="Gene3D" id="3.40.1170.10">
    <property type="entry name" value="DNA repair protein MutS, domain I"/>
    <property type="match status" value="1"/>
</dbReference>
<name>A0A3B1B9P1_9ZZZZ</name>
<dbReference type="GO" id="GO:0005524">
    <property type="term" value="F:ATP binding"/>
    <property type="evidence" value="ECO:0007669"/>
    <property type="project" value="InterPro"/>
</dbReference>
<dbReference type="SUPFAM" id="SSF55271">
    <property type="entry name" value="DNA repair protein MutS, domain I"/>
    <property type="match status" value="1"/>
</dbReference>
<evidence type="ECO:0000259" key="1">
    <source>
        <dbReference type="Pfam" id="PF01624"/>
    </source>
</evidence>
<dbReference type="Pfam" id="PF01624">
    <property type="entry name" value="MutS_I"/>
    <property type="match status" value="1"/>
</dbReference>
<dbReference type="InterPro" id="IPR016151">
    <property type="entry name" value="DNA_mismatch_repair_MutS_N"/>
</dbReference>